<dbReference type="Proteomes" id="UP000054985">
    <property type="component" value="Unassembled WGS sequence"/>
</dbReference>
<protein>
    <recommendedName>
        <fullName evidence="6">Coiled-coil protein</fullName>
    </recommendedName>
</protein>
<dbReference type="Proteomes" id="UP000254040">
    <property type="component" value="Unassembled WGS sequence"/>
</dbReference>
<evidence type="ECO:0000313" key="5">
    <source>
        <dbReference type="Proteomes" id="UP000254040"/>
    </source>
</evidence>
<keyword evidence="1" id="KW-0472">Membrane</keyword>
<accession>A0A378JRM4</accession>
<proteinExistence type="predicted"/>
<keyword evidence="1" id="KW-1133">Transmembrane helix</keyword>
<dbReference type="STRING" id="39962.Lmor_1180"/>
<dbReference type="EMBL" id="LNYN01000019">
    <property type="protein sequence ID" value="KTD34647.1"/>
    <property type="molecule type" value="Genomic_DNA"/>
</dbReference>
<organism evidence="3 5">
    <name type="scientific">Legionella moravica</name>
    <dbReference type="NCBI Taxonomy" id="39962"/>
    <lineage>
        <taxon>Bacteria</taxon>
        <taxon>Pseudomonadati</taxon>
        <taxon>Pseudomonadota</taxon>
        <taxon>Gammaproteobacteria</taxon>
        <taxon>Legionellales</taxon>
        <taxon>Legionellaceae</taxon>
        <taxon>Legionella</taxon>
    </lineage>
</organism>
<dbReference type="OrthoDB" id="5646800at2"/>
<name>A0A378JRM4_9GAMM</name>
<feature type="transmembrane region" description="Helical" evidence="1">
    <location>
        <begin position="340"/>
        <end position="360"/>
    </location>
</feature>
<dbReference type="AlphaFoldDB" id="A0A378JRM4"/>
<feature type="transmembrane region" description="Helical" evidence="1">
    <location>
        <begin position="366"/>
        <end position="385"/>
    </location>
</feature>
<evidence type="ECO:0000313" key="4">
    <source>
        <dbReference type="Proteomes" id="UP000054985"/>
    </source>
</evidence>
<reference evidence="3 5" key="2">
    <citation type="submission" date="2018-06" db="EMBL/GenBank/DDBJ databases">
        <authorList>
            <consortium name="Pathogen Informatics"/>
            <person name="Doyle S."/>
        </authorList>
    </citation>
    <scope>NUCLEOTIDE SEQUENCE [LARGE SCALE GENOMIC DNA]</scope>
    <source>
        <strain evidence="3 5">NCTC12239</strain>
    </source>
</reference>
<evidence type="ECO:0008006" key="6">
    <source>
        <dbReference type="Google" id="ProtNLM"/>
    </source>
</evidence>
<keyword evidence="4" id="KW-1185">Reference proteome</keyword>
<sequence length="441" mass="50646">MTPVIVHLQSSFPDLLQVAESNSLQWSFDERIKLLGLEFYKKVVLNHPLLNMEYSILCHQIRHNFSYPGHISQEQVIEQLKAALMLAQLLEEVHLHYLVVPREVSRLQRHQQVYKTLLEEQAGVKFSSGNSMIKPCQPEFSLTQYVRDNTAQINWFRLLVARTKRVLNFLDLVGTGYEAYHYCVGIMDYYTNPFFDYLAWSFFIPRLTANLYLMAKHTILWPDMDAKEKMLGWHVRFMAQLQRRWFELGNDLVWVSVGLLNCFVLTGTLAPLAIYLTLFAFAFDIANSSLRAYIELNRLYKLQDEYKKMGLATNNEEERKAIKEHQNYINHRIEFEKQRLGLHLAGTLAIFIGMSLAIPVLAVNPVLPFIGALLIIITWALTFALTRKVELSRPNDTVEKPSGVVQFGLFARKSDGPVKPVLTPADSIELSENGDTSLSCG</sequence>
<evidence type="ECO:0000313" key="2">
    <source>
        <dbReference type="EMBL" id="KTD34647.1"/>
    </source>
</evidence>
<keyword evidence="1" id="KW-0812">Transmembrane</keyword>
<evidence type="ECO:0000313" key="3">
    <source>
        <dbReference type="EMBL" id="STX61253.1"/>
    </source>
</evidence>
<dbReference type="EMBL" id="UGOG01000001">
    <property type="protein sequence ID" value="STX61253.1"/>
    <property type="molecule type" value="Genomic_DNA"/>
</dbReference>
<dbReference type="RefSeq" id="WP_028385437.1">
    <property type="nucleotide sequence ID" value="NZ_CAAAJG010000004.1"/>
</dbReference>
<evidence type="ECO:0000256" key="1">
    <source>
        <dbReference type="SAM" id="Phobius"/>
    </source>
</evidence>
<gene>
    <name evidence="2" type="ORF">Lmor_1180</name>
    <name evidence="3" type="ORF">NCTC12239_00158</name>
</gene>
<feature type="transmembrane region" description="Helical" evidence="1">
    <location>
        <begin position="245"/>
        <end position="266"/>
    </location>
</feature>
<reference evidence="2 4" key="1">
    <citation type="submission" date="2015-11" db="EMBL/GenBank/DDBJ databases">
        <title>Genomic analysis of 38 Legionella species identifies large and diverse effector repertoires.</title>
        <authorList>
            <person name="Burstein D."/>
            <person name="Amaro F."/>
            <person name="Zusman T."/>
            <person name="Lifshitz Z."/>
            <person name="Cohen O."/>
            <person name="Gilbert J.A."/>
            <person name="Pupko T."/>
            <person name="Shuman H.A."/>
            <person name="Segal G."/>
        </authorList>
    </citation>
    <scope>NUCLEOTIDE SEQUENCE [LARGE SCALE GENOMIC DNA]</scope>
    <source>
        <strain evidence="2 4">ATCC 43877</strain>
    </source>
</reference>